<dbReference type="AlphaFoldDB" id="A0AA35LYC0"/>
<evidence type="ECO:0000313" key="2">
    <source>
        <dbReference type="Proteomes" id="UP001160390"/>
    </source>
</evidence>
<gene>
    <name evidence="1" type="ORF">CCHLO57077_00010265</name>
</gene>
<dbReference type="EMBL" id="CABFNP030000786">
    <property type="protein sequence ID" value="CAI6086196.1"/>
    <property type="molecule type" value="Genomic_DNA"/>
</dbReference>
<reference evidence="1" key="1">
    <citation type="submission" date="2023-01" db="EMBL/GenBank/DDBJ databases">
        <authorList>
            <person name="Piombo E."/>
        </authorList>
    </citation>
    <scope>NUCLEOTIDE SEQUENCE</scope>
</reference>
<organism evidence="1 2">
    <name type="scientific">Clonostachys chloroleuca</name>
    <dbReference type="NCBI Taxonomy" id="1926264"/>
    <lineage>
        <taxon>Eukaryota</taxon>
        <taxon>Fungi</taxon>
        <taxon>Dikarya</taxon>
        <taxon>Ascomycota</taxon>
        <taxon>Pezizomycotina</taxon>
        <taxon>Sordariomycetes</taxon>
        <taxon>Hypocreomycetidae</taxon>
        <taxon>Hypocreales</taxon>
        <taxon>Bionectriaceae</taxon>
        <taxon>Clonostachys</taxon>
    </lineage>
</organism>
<keyword evidence="2" id="KW-1185">Reference proteome</keyword>
<comment type="caution">
    <text evidence="1">The sequence shown here is derived from an EMBL/GenBank/DDBJ whole genome shotgun (WGS) entry which is preliminary data.</text>
</comment>
<accession>A0AA35LYC0</accession>
<sequence>MAMVNLTADIAQILRILGGRFPQTSVAGVTGADVGLRAARSNIDGAGIGGLPVRGGCRLLGEWEVGLNLCDLLFLGLGHFGFACTMLY</sequence>
<proteinExistence type="predicted"/>
<evidence type="ECO:0000313" key="1">
    <source>
        <dbReference type="EMBL" id="CAI6086196.1"/>
    </source>
</evidence>
<protein>
    <submittedName>
        <fullName evidence="1">Uncharacterized protein</fullName>
    </submittedName>
</protein>
<name>A0AA35LYC0_9HYPO</name>
<dbReference type="Proteomes" id="UP001160390">
    <property type="component" value="Unassembled WGS sequence"/>
</dbReference>